<dbReference type="CDD" id="cd04301">
    <property type="entry name" value="NAT_SF"/>
    <property type="match status" value="1"/>
</dbReference>
<name>A0ABY5FLQ8_9BACL</name>
<feature type="domain" description="N-acetyltransferase" evidence="1">
    <location>
        <begin position="4"/>
        <end position="173"/>
    </location>
</feature>
<accession>A0ABY5FLQ8</accession>
<dbReference type="InterPro" id="IPR000182">
    <property type="entry name" value="GNAT_dom"/>
</dbReference>
<evidence type="ECO:0000259" key="1">
    <source>
        <dbReference type="PROSITE" id="PS51186"/>
    </source>
</evidence>
<keyword evidence="3" id="KW-1185">Reference proteome</keyword>
<dbReference type="RefSeq" id="WP_255177061.1">
    <property type="nucleotide sequence ID" value="NZ_CP101462.1"/>
</dbReference>
<evidence type="ECO:0000313" key="2">
    <source>
        <dbReference type="EMBL" id="UTT42491.1"/>
    </source>
</evidence>
<gene>
    <name evidence="2" type="ORF">NMQ00_13310</name>
</gene>
<dbReference type="Proteomes" id="UP001060325">
    <property type="component" value="Chromosome"/>
</dbReference>
<dbReference type="SUPFAM" id="SSF55729">
    <property type="entry name" value="Acyl-CoA N-acyltransferases (Nat)"/>
    <property type="match status" value="1"/>
</dbReference>
<dbReference type="InterPro" id="IPR016181">
    <property type="entry name" value="Acyl_CoA_acyltransferase"/>
</dbReference>
<protein>
    <submittedName>
        <fullName evidence="2">GNAT family N-acetyltransferase</fullName>
    </submittedName>
</protein>
<organism evidence="2 3">
    <name type="scientific">Exiguobacterium aurantiacum</name>
    <dbReference type="NCBI Taxonomy" id="33987"/>
    <lineage>
        <taxon>Bacteria</taxon>
        <taxon>Bacillati</taxon>
        <taxon>Bacillota</taxon>
        <taxon>Bacilli</taxon>
        <taxon>Bacillales</taxon>
        <taxon>Bacillales Family XII. Incertae Sedis</taxon>
        <taxon>Exiguobacterium</taxon>
    </lineage>
</organism>
<dbReference type="Pfam" id="PF00583">
    <property type="entry name" value="Acetyltransf_1"/>
    <property type="match status" value="1"/>
</dbReference>
<sequence length="177" mass="20058">METLNFRPLEREDVKPLQRLFMESLSDLIRREQFEDADLLDEEVERLNTTVQDSFEDETVQIFVVVQDGVIVGTAAILPPNDIITAHVDVEPNTPEVGCIYVSPASQRQGVGHFLIENVKREMFANGQAAFYLDAGFPTSQAYWEKRLGPPALTLDHYWGPGAPHKIWHCTTTEKET</sequence>
<reference evidence="2" key="1">
    <citation type="submission" date="2022-07" db="EMBL/GenBank/DDBJ databases">
        <title>Complete genome of CX2.</title>
        <authorList>
            <person name="Cao G."/>
        </authorList>
    </citation>
    <scope>NUCLEOTIDE SEQUENCE</scope>
    <source>
        <strain evidence="2">CX2</strain>
    </source>
</reference>
<dbReference type="PROSITE" id="PS51186">
    <property type="entry name" value="GNAT"/>
    <property type="match status" value="1"/>
</dbReference>
<evidence type="ECO:0000313" key="3">
    <source>
        <dbReference type="Proteomes" id="UP001060325"/>
    </source>
</evidence>
<dbReference type="Gene3D" id="3.40.630.30">
    <property type="match status" value="1"/>
</dbReference>
<dbReference type="EMBL" id="CP101462">
    <property type="protein sequence ID" value="UTT42491.1"/>
    <property type="molecule type" value="Genomic_DNA"/>
</dbReference>
<proteinExistence type="predicted"/>